<evidence type="ECO:0000313" key="4">
    <source>
        <dbReference type="WBParaSite" id="OFLC_0000469101-mRNA-1"/>
    </source>
</evidence>
<keyword evidence="1" id="KW-1133">Transmembrane helix</keyword>
<keyword evidence="3" id="KW-1185">Reference proteome</keyword>
<evidence type="ECO:0000256" key="1">
    <source>
        <dbReference type="SAM" id="Phobius"/>
    </source>
</evidence>
<name>A0A183HB30_9BILA</name>
<reference evidence="4" key="1">
    <citation type="submission" date="2016-06" db="UniProtKB">
        <authorList>
            <consortium name="WormBaseParasite"/>
        </authorList>
    </citation>
    <scope>IDENTIFICATION</scope>
</reference>
<dbReference type="EMBL" id="UZAJ01003686">
    <property type="protein sequence ID" value="VDO40750.1"/>
    <property type="molecule type" value="Genomic_DNA"/>
</dbReference>
<protein>
    <submittedName>
        <fullName evidence="2 4">Uncharacterized protein</fullName>
    </submittedName>
</protein>
<dbReference type="WBParaSite" id="OFLC_0000469101-mRNA-1">
    <property type="protein sequence ID" value="OFLC_0000469101-mRNA-1"/>
    <property type="gene ID" value="OFLC_0000469101"/>
</dbReference>
<dbReference type="AlphaFoldDB" id="A0A183HB30"/>
<reference evidence="2 3" key="2">
    <citation type="submission" date="2018-11" db="EMBL/GenBank/DDBJ databases">
        <authorList>
            <consortium name="Pathogen Informatics"/>
        </authorList>
    </citation>
    <scope>NUCLEOTIDE SEQUENCE [LARGE SCALE GENOMIC DNA]</scope>
</reference>
<organism evidence="4">
    <name type="scientific">Onchocerca flexuosa</name>
    <dbReference type="NCBI Taxonomy" id="387005"/>
    <lineage>
        <taxon>Eukaryota</taxon>
        <taxon>Metazoa</taxon>
        <taxon>Ecdysozoa</taxon>
        <taxon>Nematoda</taxon>
        <taxon>Chromadorea</taxon>
        <taxon>Rhabditida</taxon>
        <taxon>Spirurina</taxon>
        <taxon>Spiruromorpha</taxon>
        <taxon>Filarioidea</taxon>
        <taxon>Onchocercidae</taxon>
        <taxon>Onchocerca</taxon>
    </lineage>
</organism>
<sequence>MSSSVDEDHSFWKTKERLFLFSDQIISNVFICCWMYVVINRGRIKKKEIGAFFDKYCSLFMKRFEQQNIGIVTVGELFAIAIKYGFKETSFRHFKEIAARWMCRRLEVIMRNKGLYGLPHNLNLVNIFVEIDDLECSLDYSKWLEEFMTPFFRLV</sequence>
<gene>
    <name evidence="2" type="ORF">OFLC_LOCUS4692</name>
</gene>
<accession>A0A183HB30</accession>
<proteinExistence type="predicted"/>
<feature type="transmembrane region" description="Helical" evidence="1">
    <location>
        <begin position="20"/>
        <end position="39"/>
    </location>
</feature>
<evidence type="ECO:0000313" key="3">
    <source>
        <dbReference type="Proteomes" id="UP000267606"/>
    </source>
</evidence>
<evidence type="ECO:0000313" key="2">
    <source>
        <dbReference type="EMBL" id="VDO40750.1"/>
    </source>
</evidence>
<keyword evidence="1" id="KW-0472">Membrane</keyword>
<dbReference type="Proteomes" id="UP000267606">
    <property type="component" value="Unassembled WGS sequence"/>
</dbReference>
<keyword evidence="1" id="KW-0812">Transmembrane</keyword>